<sequence length="335" mass="37604">MIILKVIHTSVSAAPHHPAREQVTVDLMPLMCSQSYHPGPMPPHGTPMPNIYSTYGFSTPTGEFPQAYPYPAYGSPPPGPTSPPPHEGRRSRTQHQRHATYGGEPTSTHSPRRSSSTKPAPPPRAATDPGYHAESSGTPKPPPMEPGELRRLATEQGIPSDYSLKYWNPKERPIILLGSVFDPNTLGEWVFNWTKYHHGRGHEATRTAGGFWELLIELSAKLRRAQTYISKIIDPEERETIQDFVDSGEKLWLRLKTLLKACEEYMWNGAQRVKTPKHDGGRVQMGKESGAEFVDAMFSGDKEWEKTERLMKGMATWTYRFGVNCEDILRRCVGA</sequence>
<dbReference type="Proteomes" id="UP000018144">
    <property type="component" value="Unassembled WGS sequence"/>
</dbReference>
<keyword evidence="3" id="KW-1185">Reference proteome</keyword>
<organism evidence="2 3">
    <name type="scientific">Pyronema omphalodes (strain CBS 100304)</name>
    <name type="common">Pyronema confluens</name>
    <dbReference type="NCBI Taxonomy" id="1076935"/>
    <lineage>
        <taxon>Eukaryota</taxon>
        <taxon>Fungi</taxon>
        <taxon>Dikarya</taxon>
        <taxon>Ascomycota</taxon>
        <taxon>Pezizomycotina</taxon>
        <taxon>Pezizomycetes</taxon>
        <taxon>Pezizales</taxon>
        <taxon>Pyronemataceae</taxon>
        <taxon>Pyronema</taxon>
    </lineage>
</organism>
<protein>
    <submittedName>
        <fullName evidence="2">Uncharacterized protein</fullName>
    </submittedName>
</protein>
<accession>U4L4S5</accession>
<dbReference type="STRING" id="1076935.U4L4S5"/>
<dbReference type="OMA" id="KACEEYM"/>
<reference evidence="2 3" key="1">
    <citation type="journal article" date="2013" name="PLoS Genet.">
        <title>The genome and development-dependent transcriptomes of Pyronema confluens: a window into fungal evolution.</title>
        <authorList>
            <person name="Traeger S."/>
            <person name="Altegoer F."/>
            <person name="Freitag M."/>
            <person name="Gabaldon T."/>
            <person name="Kempken F."/>
            <person name="Kumar A."/>
            <person name="Marcet-Houben M."/>
            <person name="Poggeler S."/>
            <person name="Stajich J.E."/>
            <person name="Nowrousian M."/>
        </authorList>
    </citation>
    <scope>NUCLEOTIDE SEQUENCE [LARGE SCALE GENOMIC DNA]</scope>
    <source>
        <strain evidence="3">CBS 100304</strain>
        <tissue evidence="2">Vegetative mycelium</tissue>
    </source>
</reference>
<evidence type="ECO:0000256" key="1">
    <source>
        <dbReference type="SAM" id="MobiDB-lite"/>
    </source>
</evidence>
<gene>
    <name evidence="2" type="ORF">PCON_06897</name>
</gene>
<evidence type="ECO:0000313" key="3">
    <source>
        <dbReference type="Proteomes" id="UP000018144"/>
    </source>
</evidence>
<proteinExistence type="predicted"/>
<name>U4L4S5_PYROM</name>
<dbReference type="AlphaFoldDB" id="U4L4S5"/>
<dbReference type="EMBL" id="HF935349">
    <property type="protein sequence ID" value="CCX07308.1"/>
    <property type="molecule type" value="Genomic_DNA"/>
</dbReference>
<dbReference type="OrthoDB" id="5398854at2759"/>
<feature type="compositionally biased region" description="Basic residues" evidence="1">
    <location>
        <begin position="89"/>
        <end position="98"/>
    </location>
</feature>
<evidence type="ECO:0000313" key="2">
    <source>
        <dbReference type="EMBL" id="CCX07308.1"/>
    </source>
</evidence>
<dbReference type="eggNOG" id="ENOG502SK85">
    <property type="taxonomic scope" value="Eukaryota"/>
</dbReference>
<feature type="region of interest" description="Disordered" evidence="1">
    <location>
        <begin position="66"/>
        <end position="148"/>
    </location>
</feature>
<feature type="compositionally biased region" description="Pro residues" evidence="1">
    <location>
        <begin position="74"/>
        <end position="85"/>
    </location>
</feature>
<feature type="compositionally biased region" description="Low complexity" evidence="1">
    <location>
        <begin position="105"/>
        <end position="117"/>
    </location>
</feature>